<keyword evidence="12" id="KW-0282">Flagellum</keyword>
<comment type="subcellular location">
    <subcellularLocation>
        <location evidence="2">Cell membrane</location>
        <topology evidence="2">Single-pass membrane protein</topology>
    </subcellularLocation>
</comment>
<evidence type="ECO:0000313" key="12">
    <source>
        <dbReference type="EMBL" id="CUU02841.1"/>
    </source>
</evidence>
<comment type="function">
    <text evidence="1 10">Controls the rotational direction of flagella during chemotaxis.</text>
</comment>
<evidence type="ECO:0000256" key="3">
    <source>
        <dbReference type="ARBA" id="ARBA00008281"/>
    </source>
</evidence>
<keyword evidence="8 10" id="KW-1133">Transmembrane helix</keyword>
<dbReference type="GO" id="GO:0009425">
    <property type="term" value="C:bacterial-type flagellum basal body"/>
    <property type="evidence" value="ECO:0007669"/>
    <property type="project" value="InterPro"/>
</dbReference>
<proteinExistence type="inferred from homology"/>
<feature type="transmembrane region" description="Helical" evidence="10">
    <location>
        <begin position="29"/>
        <end position="48"/>
    </location>
</feature>
<accession>A0A0P1MEN3</accession>
<evidence type="ECO:0000256" key="9">
    <source>
        <dbReference type="ARBA" id="ARBA00023136"/>
    </source>
</evidence>
<keyword evidence="12" id="KW-0969">Cilium</keyword>
<reference evidence="12 13" key="2">
    <citation type="submission" date="2015-11" db="EMBL/GenBank/DDBJ databases">
        <authorList>
            <person name="Zhang Y."/>
            <person name="Guo Z."/>
        </authorList>
    </citation>
    <scope>NUCLEOTIDE SEQUENCE [LARGE SCALE GENOMIC DNA]</scope>
    <source>
        <strain evidence="12">JGI-4</strain>
    </source>
</reference>
<protein>
    <recommendedName>
        <fullName evidence="10">Flagellar protein FliL</fullName>
    </recommendedName>
</protein>
<accession>A0A0P1LJQ0</accession>
<evidence type="ECO:0000256" key="5">
    <source>
        <dbReference type="ARBA" id="ARBA00022500"/>
    </source>
</evidence>
<accession>A0A0P1P1H0</accession>
<accession>A0A0N7MVB8</accession>
<evidence type="ECO:0000256" key="6">
    <source>
        <dbReference type="ARBA" id="ARBA00022692"/>
    </source>
</evidence>
<accession>A0A0P1LR49</accession>
<evidence type="ECO:0000256" key="4">
    <source>
        <dbReference type="ARBA" id="ARBA00022475"/>
    </source>
</evidence>
<sequence length="190" mass="21270">MPDKSLAQPQAAVPQDQVETKHKGAKKTIFLVSIPIIILQIIIAYLLVLDLNSKTAVSDSSQKQPMKSQMPAEKTADEYKISESEFVGLHPEFLFVVKDLIVNPAGTGGMRYLLTSVGIEVTNEKAFAEIQSKEIIVNDILINILSNKTLEELSDVSKRKDLRREIARKVDDILTQGKVRNVYFSKFIIQ</sequence>
<dbReference type="RefSeq" id="WP_075426205.1">
    <property type="nucleotide sequence ID" value="NZ_CZVI01000072.1"/>
</dbReference>
<accession>A0A0N7MNZ5</accession>
<keyword evidence="12" id="KW-0966">Cell projection</keyword>
<dbReference type="STRING" id="1633631.GCA_001442925_00615"/>
<accession>A0A0P1M7A7</accession>
<name>A0A0P1P1H0_9BACT</name>
<dbReference type="Proteomes" id="UP000182011">
    <property type="component" value="Unassembled WGS sequence"/>
</dbReference>
<dbReference type="AlphaFoldDB" id="A0A0P1P1H0"/>
<evidence type="ECO:0000313" key="13">
    <source>
        <dbReference type="Proteomes" id="UP000182011"/>
    </source>
</evidence>
<gene>
    <name evidence="12" type="ORF">JGI4_00615</name>
    <name evidence="11" type="ORF">JGI8_02157</name>
</gene>
<accession>A0A0P1P3B0</accession>
<keyword evidence="5 10" id="KW-0145">Chemotaxis</keyword>
<dbReference type="PANTHER" id="PTHR35091:SF2">
    <property type="entry name" value="FLAGELLAR PROTEIN FLIL"/>
    <property type="match status" value="1"/>
</dbReference>
<accession>A0A0P1LQT0</accession>
<keyword evidence="9 10" id="KW-0472">Membrane</keyword>
<organism evidence="12 13">
    <name type="scientific">Candidatus Kryptonium thompsonii</name>
    <dbReference type="NCBI Taxonomy" id="1633631"/>
    <lineage>
        <taxon>Bacteria</taxon>
        <taxon>Pseudomonadati</taxon>
        <taxon>Candidatus Kryptoniota</taxon>
        <taxon>Candidatus Kryptonium</taxon>
    </lineage>
</organism>
<dbReference type="PANTHER" id="PTHR35091">
    <property type="entry name" value="FLAGELLAR PROTEIN FLIL"/>
    <property type="match status" value="1"/>
</dbReference>
<keyword evidence="4 10" id="KW-1003">Cell membrane</keyword>
<keyword evidence="14" id="KW-1185">Reference proteome</keyword>
<evidence type="ECO:0000256" key="2">
    <source>
        <dbReference type="ARBA" id="ARBA00004162"/>
    </source>
</evidence>
<accession>A0A0S4MVT9</accession>
<evidence type="ECO:0000256" key="8">
    <source>
        <dbReference type="ARBA" id="ARBA00022989"/>
    </source>
</evidence>
<dbReference type="InterPro" id="IPR005503">
    <property type="entry name" value="FliL"/>
</dbReference>
<dbReference type="EMBL" id="FAOP01000003">
    <property type="protein sequence ID" value="CUU02841.1"/>
    <property type="molecule type" value="Genomic_DNA"/>
</dbReference>
<dbReference type="GO" id="GO:0005886">
    <property type="term" value="C:plasma membrane"/>
    <property type="evidence" value="ECO:0007669"/>
    <property type="project" value="UniProtKB-SubCell"/>
</dbReference>
<reference evidence="11 14" key="1">
    <citation type="submission" date="2015-11" db="EMBL/GenBank/DDBJ databases">
        <authorList>
            <person name="Varghese N."/>
        </authorList>
    </citation>
    <scope>NUCLEOTIDE SEQUENCE [LARGE SCALE GENOMIC DNA]</scope>
    <source>
        <strain evidence="11 14">JGI-8</strain>
    </source>
</reference>
<dbReference type="Pfam" id="PF03748">
    <property type="entry name" value="FliL"/>
    <property type="match status" value="1"/>
</dbReference>
<dbReference type="Proteomes" id="UP000182200">
    <property type="component" value="Unassembled WGS sequence"/>
</dbReference>
<accession>A0A0P1P659</accession>
<evidence type="ECO:0000313" key="11">
    <source>
        <dbReference type="EMBL" id="CUS95403.1"/>
    </source>
</evidence>
<keyword evidence="7 10" id="KW-0283">Flagellar rotation</keyword>
<keyword evidence="6 10" id="KW-0812">Transmembrane</keyword>
<dbReference type="GO" id="GO:0006935">
    <property type="term" value="P:chemotaxis"/>
    <property type="evidence" value="ECO:0007669"/>
    <property type="project" value="UniProtKB-KW"/>
</dbReference>
<dbReference type="EMBL" id="CZVI01000072">
    <property type="protein sequence ID" value="CUS95403.1"/>
    <property type="molecule type" value="Genomic_DNA"/>
</dbReference>
<evidence type="ECO:0000256" key="10">
    <source>
        <dbReference type="RuleBase" id="RU364125"/>
    </source>
</evidence>
<dbReference type="GO" id="GO:0071978">
    <property type="term" value="P:bacterial-type flagellum-dependent swarming motility"/>
    <property type="evidence" value="ECO:0007669"/>
    <property type="project" value="TreeGrafter"/>
</dbReference>
<dbReference type="OrthoDB" id="9812383at2"/>
<evidence type="ECO:0000256" key="7">
    <source>
        <dbReference type="ARBA" id="ARBA00022779"/>
    </source>
</evidence>
<evidence type="ECO:0000313" key="14">
    <source>
        <dbReference type="Proteomes" id="UP000182200"/>
    </source>
</evidence>
<comment type="similarity">
    <text evidence="3 10">Belongs to the FliL family.</text>
</comment>
<evidence type="ECO:0000256" key="1">
    <source>
        <dbReference type="ARBA" id="ARBA00002254"/>
    </source>
</evidence>